<protein>
    <recommendedName>
        <fullName evidence="5">50S ribosomal protein L14e</fullName>
    </recommendedName>
</protein>
<evidence type="ECO:0008006" key="5">
    <source>
        <dbReference type="Google" id="ProtNLM"/>
    </source>
</evidence>
<keyword evidence="1" id="KW-0689">Ribosomal protein</keyword>
<dbReference type="RefSeq" id="WP_008900990.1">
    <property type="nucleotide sequence ID" value="NZ_GL397071.1"/>
</dbReference>
<comment type="caution">
    <text evidence="3">The sequence shown here is derived from an EMBL/GenBank/DDBJ whole genome shotgun (WGS) entry which is preliminary data.</text>
</comment>
<dbReference type="Proteomes" id="UP000003280">
    <property type="component" value="Unassembled WGS sequence"/>
</dbReference>
<dbReference type="InterPro" id="IPR041985">
    <property type="entry name" value="Ribosomal_eL14_KOW"/>
</dbReference>
<dbReference type="CDD" id="cd06088">
    <property type="entry name" value="KOW_RPL14"/>
    <property type="match status" value="1"/>
</dbReference>
<dbReference type="Gene3D" id="2.30.30.30">
    <property type="match status" value="1"/>
</dbReference>
<dbReference type="eggNOG" id="COG2163">
    <property type="taxonomic scope" value="Bacteria"/>
</dbReference>
<proteinExistence type="predicted"/>
<dbReference type="OrthoDB" id="1683515at2"/>
<dbReference type="SUPFAM" id="SSF50104">
    <property type="entry name" value="Translation proteins SH3-like domain"/>
    <property type="match status" value="1"/>
</dbReference>
<dbReference type="InterPro" id="IPR014722">
    <property type="entry name" value="Rib_uL2_dom2"/>
</dbReference>
<sequence length="87" mass="10091">MEKTTRLTLGQIVKATRGRDEGKVFVIKEIVDDKMVKIVDGKTRKLEKPKLKKVSHLIISKEKIDLEEVTSDKNLRQRLKETEVFRG</sequence>
<dbReference type="HOGENOM" id="CLU_168121_0_0_9"/>
<dbReference type="InterPro" id="IPR008991">
    <property type="entry name" value="Translation_prot_SH3-like_sf"/>
</dbReference>
<reference evidence="3 4" key="1">
    <citation type="submission" date="2010-07" db="EMBL/GenBank/DDBJ databases">
        <authorList>
            <person name="Muzny D."/>
            <person name="Qin X."/>
            <person name="Deng J."/>
            <person name="Jiang H."/>
            <person name="Liu Y."/>
            <person name="Qu J."/>
            <person name="Song X.-Z."/>
            <person name="Zhang L."/>
            <person name="Thornton R."/>
            <person name="Coyle M."/>
            <person name="Francisco L."/>
            <person name="Jackson L."/>
            <person name="Javaid M."/>
            <person name="Korchina V."/>
            <person name="Kovar C."/>
            <person name="Mata R."/>
            <person name="Mathew T."/>
            <person name="Ngo R."/>
            <person name="Nguyen L."/>
            <person name="Nguyen N."/>
            <person name="Okwuonu G."/>
            <person name="Ongeri F."/>
            <person name="Pham C."/>
            <person name="Simmons D."/>
            <person name="Wilczek-Boney K."/>
            <person name="Hale W."/>
            <person name="Jakkamsetti A."/>
            <person name="Pham P."/>
            <person name="Ruth R."/>
            <person name="San Lucas F."/>
            <person name="Warren J."/>
            <person name="Zhang J."/>
            <person name="Zhao Z."/>
            <person name="Zhou C."/>
            <person name="Zhu D."/>
            <person name="Lee S."/>
            <person name="Bess C."/>
            <person name="Blankenburg K."/>
            <person name="Forbes L."/>
            <person name="Fu Q."/>
            <person name="Gubbala S."/>
            <person name="Hirani K."/>
            <person name="Jayaseelan J.C."/>
            <person name="Lara F."/>
            <person name="Munidasa M."/>
            <person name="Palculict T."/>
            <person name="Patil S."/>
            <person name="Pu L.-L."/>
            <person name="Saada N."/>
            <person name="Tang L."/>
            <person name="Weissenberger G."/>
            <person name="Zhu Y."/>
            <person name="Hemphill L."/>
            <person name="Shang Y."/>
            <person name="Youmans B."/>
            <person name="Ayvaz T."/>
            <person name="Ross M."/>
            <person name="Santibanez J."/>
            <person name="Aqrawi P."/>
            <person name="Gross S."/>
            <person name="Joshi V."/>
            <person name="Fowler G."/>
            <person name="Nazareth L."/>
            <person name="Reid J."/>
            <person name="Worley K."/>
            <person name="Petrosino J."/>
            <person name="Highlander S."/>
            <person name="Gibbs R."/>
        </authorList>
    </citation>
    <scope>NUCLEOTIDE SEQUENCE [LARGE SCALE GENOMIC DNA]</scope>
    <source>
        <strain evidence="3 4">ATCC BAA-1640</strain>
    </source>
</reference>
<organism evidence="3 4">
    <name type="scientific">Peptoniphilus duerdenii ATCC BAA-1640</name>
    <dbReference type="NCBI Taxonomy" id="862517"/>
    <lineage>
        <taxon>Bacteria</taxon>
        <taxon>Bacillati</taxon>
        <taxon>Bacillota</taxon>
        <taxon>Tissierellia</taxon>
        <taxon>Tissierellales</taxon>
        <taxon>Peptoniphilaceae</taxon>
        <taxon>Peptoniphilus</taxon>
    </lineage>
</organism>
<evidence type="ECO:0000256" key="2">
    <source>
        <dbReference type="ARBA" id="ARBA00023274"/>
    </source>
</evidence>
<dbReference type="STRING" id="862517.HMPREF9225_0154"/>
<dbReference type="EMBL" id="AEEH01000014">
    <property type="protein sequence ID" value="EFM26134.1"/>
    <property type="molecule type" value="Genomic_DNA"/>
</dbReference>
<dbReference type="GO" id="GO:1990904">
    <property type="term" value="C:ribonucleoprotein complex"/>
    <property type="evidence" value="ECO:0007669"/>
    <property type="project" value="UniProtKB-KW"/>
</dbReference>
<keyword evidence="2" id="KW-0687">Ribonucleoprotein</keyword>
<evidence type="ECO:0000256" key="1">
    <source>
        <dbReference type="ARBA" id="ARBA00022980"/>
    </source>
</evidence>
<dbReference type="GO" id="GO:0005840">
    <property type="term" value="C:ribosome"/>
    <property type="evidence" value="ECO:0007669"/>
    <property type="project" value="UniProtKB-KW"/>
</dbReference>
<keyword evidence="4" id="KW-1185">Reference proteome</keyword>
<evidence type="ECO:0000313" key="3">
    <source>
        <dbReference type="EMBL" id="EFM26134.1"/>
    </source>
</evidence>
<evidence type="ECO:0000313" key="4">
    <source>
        <dbReference type="Proteomes" id="UP000003280"/>
    </source>
</evidence>
<gene>
    <name evidence="3" type="ORF">HMPREF9225_0154</name>
</gene>
<dbReference type="AlphaFoldDB" id="E0NJ15"/>
<accession>E0NJ15</accession>
<name>E0NJ15_9FIRM</name>